<name>A0A9X2LQ00_9ACTN</name>
<dbReference type="EMBL" id="JANIID010000077">
    <property type="protein sequence ID" value="MCQ8775135.1"/>
    <property type="molecule type" value="Genomic_DNA"/>
</dbReference>
<dbReference type="InterPro" id="IPR050267">
    <property type="entry name" value="Anti-sigma-factor_SerPK"/>
</dbReference>
<dbReference type="PANTHER" id="PTHR35526">
    <property type="entry name" value="ANTI-SIGMA-F FACTOR RSBW-RELATED"/>
    <property type="match status" value="1"/>
</dbReference>
<reference evidence="1" key="1">
    <citation type="submission" date="2022-06" db="EMBL/GenBank/DDBJ databases">
        <title>WGS of actinobacteria.</title>
        <authorList>
            <person name="Thawai C."/>
        </authorList>
    </citation>
    <scope>NUCLEOTIDE SEQUENCE</scope>
    <source>
        <strain evidence="1">AA8</strain>
    </source>
</reference>
<dbReference type="Proteomes" id="UP001142374">
    <property type="component" value="Unassembled WGS sequence"/>
</dbReference>
<accession>A0A9X2LQ00</accession>
<evidence type="ECO:0000313" key="1">
    <source>
        <dbReference type="EMBL" id="MCQ8775135.1"/>
    </source>
</evidence>
<keyword evidence="1" id="KW-0547">Nucleotide-binding</keyword>
<proteinExistence type="predicted"/>
<dbReference type="RefSeq" id="WP_168097029.1">
    <property type="nucleotide sequence ID" value="NZ_JAATER010000959.1"/>
</dbReference>
<evidence type="ECO:0000313" key="2">
    <source>
        <dbReference type="Proteomes" id="UP001142374"/>
    </source>
</evidence>
<organism evidence="1 2">
    <name type="scientific">Streptomyces telluris</name>
    <dbReference type="NCBI Taxonomy" id="2720021"/>
    <lineage>
        <taxon>Bacteria</taxon>
        <taxon>Bacillati</taxon>
        <taxon>Actinomycetota</taxon>
        <taxon>Actinomycetes</taxon>
        <taxon>Kitasatosporales</taxon>
        <taxon>Streptomycetaceae</taxon>
        <taxon>Streptomyces</taxon>
    </lineage>
</organism>
<dbReference type="GO" id="GO:0005524">
    <property type="term" value="F:ATP binding"/>
    <property type="evidence" value="ECO:0007669"/>
    <property type="project" value="UniProtKB-KW"/>
</dbReference>
<keyword evidence="2" id="KW-1185">Reference proteome</keyword>
<sequence length="139" mass="14802">MRLSASLPFRSVLVCPTVPASVALARRTAEMIYVESWGINPGHQAFGPALLMLSELVTNTVRHTAALSPQVTVTYAAGPKTLAFGVHDRHPHLPDPARFAACAGGLRLIAELTAELCGSCTVQRDTDGEGKTIWISLPI</sequence>
<comment type="caution">
    <text evidence="1">The sequence shown here is derived from an EMBL/GenBank/DDBJ whole genome shotgun (WGS) entry which is preliminary data.</text>
</comment>
<dbReference type="AlphaFoldDB" id="A0A9X2LQ00"/>
<dbReference type="InterPro" id="IPR036890">
    <property type="entry name" value="HATPase_C_sf"/>
</dbReference>
<dbReference type="PANTHER" id="PTHR35526:SF3">
    <property type="entry name" value="ANTI-SIGMA-F FACTOR RSBW"/>
    <property type="match status" value="1"/>
</dbReference>
<dbReference type="SUPFAM" id="SSF55874">
    <property type="entry name" value="ATPase domain of HSP90 chaperone/DNA topoisomerase II/histidine kinase"/>
    <property type="match status" value="1"/>
</dbReference>
<gene>
    <name evidence="1" type="ORF">NQU55_36105</name>
</gene>
<keyword evidence="1" id="KW-0067">ATP-binding</keyword>
<protein>
    <submittedName>
        <fullName evidence="1">ATP-binding protein</fullName>
    </submittedName>
</protein>
<dbReference type="Gene3D" id="3.30.565.10">
    <property type="entry name" value="Histidine kinase-like ATPase, C-terminal domain"/>
    <property type="match status" value="1"/>
</dbReference>
<dbReference type="CDD" id="cd16936">
    <property type="entry name" value="HATPase_RsbW-like"/>
    <property type="match status" value="1"/>
</dbReference>